<evidence type="ECO:0000256" key="1">
    <source>
        <dbReference type="SAM" id="SignalP"/>
    </source>
</evidence>
<reference evidence="3 4" key="1">
    <citation type="journal article" date="2024" name="Appl. Environ. Microbiol.">
        <title>Pontiella agarivorans sp. nov., a novel marine anaerobic bacterium capable of degrading macroalgal polysaccharides and fixing nitrogen.</title>
        <authorList>
            <person name="Liu N."/>
            <person name="Kivenson V."/>
            <person name="Peng X."/>
            <person name="Cui Z."/>
            <person name="Lankiewicz T.S."/>
            <person name="Gosselin K.M."/>
            <person name="English C.J."/>
            <person name="Blair E.M."/>
            <person name="O'Malley M.A."/>
            <person name="Valentine D.L."/>
        </authorList>
    </citation>
    <scope>NUCLEOTIDE SEQUENCE [LARGE SCALE GENOMIC DNA]</scope>
    <source>
        <strain evidence="3 4">NLcol2</strain>
    </source>
</reference>
<dbReference type="InterPro" id="IPR000421">
    <property type="entry name" value="FA58C"/>
</dbReference>
<dbReference type="InterPro" id="IPR014756">
    <property type="entry name" value="Ig_E-set"/>
</dbReference>
<dbReference type="SUPFAM" id="SSF49785">
    <property type="entry name" value="Galactose-binding domain-like"/>
    <property type="match status" value="1"/>
</dbReference>
<proteinExistence type="predicted"/>
<protein>
    <submittedName>
        <fullName evidence="3">Discoidin domain-containing protein</fullName>
    </submittedName>
</protein>
<dbReference type="Gene3D" id="2.60.120.260">
    <property type="entry name" value="Galactose-binding domain-like"/>
    <property type="match status" value="1"/>
</dbReference>
<dbReference type="PROSITE" id="PS50022">
    <property type="entry name" value="FA58C_3"/>
    <property type="match status" value="1"/>
</dbReference>
<feature type="chain" id="PRO_5047180545" evidence="1">
    <location>
        <begin position="20"/>
        <end position="760"/>
    </location>
</feature>
<dbReference type="Proteomes" id="UP001290861">
    <property type="component" value="Unassembled WGS sequence"/>
</dbReference>
<dbReference type="SUPFAM" id="SSF48208">
    <property type="entry name" value="Six-hairpin glycosidases"/>
    <property type="match status" value="1"/>
</dbReference>
<dbReference type="CDD" id="cd02850">
    <property type="entry name" value="E_set_Cellulase_N"/>
    <property type="match status" value="1"/>
</dbReference>
<dbReference type="InterPro" id="IPR004197">
    <property type="entry name" value="Cellulase_Ig-like"/>
</dbReference>
<feature type="domain" description="F5/8 type C" evidence="2">
    <location>
        <begin position="12"/>
        <end position="158"/>
    </location>
</feature>
<dbReference type="SUPFAM" id="SSF81296">
    <property type="entry name" value="E set domains"/>
    <property type="match status" value="1"/>
</dbReference>
<evidence type="ECO:0000313" key="3">
    <source>
        <dbReference type="EMBL" id="MDZ8119097.1"/>
    </source>
</evidence>
<dbReference type="RefSeq" id="WP_322608886.1">
    <property type="nucleotide sequence ID" value="NZ_JARVCO010000010.1"/>
</dbReference>
<dbReference type="Pfam" id="PF00754">
    <property type="entry name" value="F5_F8_type_C"/>
    <property type="match status" value="1"/>
</dbReference>
<sequence length="760" mass="86226">MNKEIIVLLSALLATNVLAQENRLTVEQARASQTYRKYAASFACDGKISNESRWIGSKDHDGAIWLELKLAQVQQISGVHLYSGYGNKDAITDFHFEFKNGVGEWIVVPSSVITGNRSTALSLPFDSTLDVKTDTLRLVVTKTKMDLARIKEIVLWPETGQALPPLEKPVAVAEKSQKPAVEAPLVYLNQSGFNLNKPKRFTAPTVEDGTPFNLVNKRTHESVFSGTVLNHIGDFSAFNPDSQDEFIVKIGPHTSFPFRIGHWWLEKVTYQNAVTFMDQSRHYFGNYKKKCRGSFGWRDDHHFGWELNTLVPQYLSNPSAYERMPNTIEYEQLDGFNGVLEPFNENAPDIVKLIHFGADVIVTQKADHAFLKEQLAYFVYAWPALKQWLPEQNYRVIRDYVFNVWGKESVGFEYPYDLVKDHNLFETKTLIGTNKGELPPGHSVLPNLLMYEVAKRENCTDAQRYFEAAYNQVEWMIQHLDWNDPLTTKGQRMSEHITMTGLGLMLSKYANRAPEGLADKIEAWKTVAIARSANMWDFRKVSDTQWCLTGPKKTMWNEPGNLLGFPSCVLAALSATPDSEQNERLREISKSQMDNAFGRNPTGRHFSYDAPREIEGCELGWYSYHRGGIGQLANTPFVFDGAPKNEHYPYNPDAGNVGWTEGWVQFNVAFNLSLAYMAYDDTELKVDKQSRTIRLKAPLNFDYDTAEKATVQVVRNGVVENLELIEEGENAAWLSVSGVDLNDVTEVSYGYGYFKHAVRL</sequence>
<feature type="signal peptide" evidence="1">
    <location>
        <begin position="1"/>
        <end position="19"/>
    </location>
</feature>
<keyword evidence="1" id="KW-0732">Signal</keyword>
<evidence type="ECO:0000259" key="2">
    <source>
        <dbReference type="PROSITE" id="PS50022"/>
    </source>
</evidence>
<dbReference type="InterPro" id="IPR008979">
    <property type="entry name" value="Galactose-bd-like_sf"/>
</dbReference>
<name>A0ABU5MY25_9BACT</name>
<organism evidence="3 4">
    <name type="scientific">Pontiella agarivorans</name>
    <dbReference type="NCBI Taxonomy" id="3038953"/>
    <lineage>
        <taxon>Bacteria</taxon>
        <taxon>Pseudomonadati</taxon>
        <taxon>Kiritimatiellota</taxon>
        <taxon>Kiritimatiellia</taxon>
        <taxon>Kiritimatiellales</taxon>
        <taxon>Pontiellaceae</taxon>
        <taxon>Pontiella</taxon>
    </lineage>
</organism>
<gene>
    <name evidence="3" type="ORF">P9H32_10720</name>
</gene>
<dbReference type="InterPro" id="IPR008928">
    <property type="entry name" value="6-hairpin_glycosidase_sf"/>
</dbReference>
<dbReference type="EMBL" id="JARVCO010000010">
    <property type="protein sequence ID" value="MDZ8119097.1"/>
    <property type="molecule type" value="Genomic_DNA"/>
</dbReference>
<accession>A0ABU5MY25</accession>
<comment type="caution">
    <text evidence="3">The sequence shown here is derived from an EMBL/GenBank/DDBJ whole genome shotgun (WGS) entry which is preliminary data.</text>
</comment>
<keyword evidence="4" id="KW-1185">Reference proteome</keyword>
<evidence type="ECO:0000313" key="4">
    <source>
        <dbReference type="Proteomes" id="UP001290861"/>
    </source>
</evidence>